<evidence type="ECO:0000256" key="4">
    <source>
        <dbReference type="ARBA" id="ARBA00022723"/>
    </source>
</evidence>
<dbReference type="InterPro" id="IPR028883">
    <property type="entry name" value="tRNA_aden_deaminase"/>
</dbReference>
<comment type="function">
    <text evidence="8">Catalyzes the deamination of adenosine to inosine at the wobble position 34 of tRNA(Arg2).</text>
</comment>
<keyword evidence="6 8" id="KW-0862">Zinc</keyword>
<proteinExistence type="inferred from homology"/>
<dbReference type="NCBIfam" id="NF008113">
    <property type="entry name" value="PRK10860.1"/>
    <property type="match status" value="1"/>
</dbReference>
<protein>
    <recommendedName>
        <fullName evidence="8">tRNA-specific adenosine deaminase</fullName>
        <ecNumber evidence="8">3.5.4.33</ecNumber>
    </recommendedName>
</protein>
<feature type="binding site" evidence="8">
    <location>
        <position position="66"/>
    </location>
    <ligand>
        <name>Zn(2+)</name>
        <dbReference type="ChEBI" id="CHEBI:29105"/>
        <note>catalytic</note>
    </ligand>
</feature>
<keyword evidence="3 8" id="KW-0819">tRNA processing</keyword>
<dbReference type="EMBL" id="CP047226">
    <property type="protein sequence ID" value="QHG09662.1"/>
    <property type="molecule type" value="Genomic_DNA"/>
</dbReference>
<comment type="similarity">
    <text evidence="1">Belongs to the cytidine and deoxycytidylate deaminase family. ADAT2 subfamily.</text>
</comment>
<name>A0A6P1KG71_FAUOS</name>
<dbReference type="InterPro" id="IPR016192">
    <property type="entry name" value="APOBEC/CMP_deaminase_Zn-bd"/>
</dbReference>
<dbReference type="PANTHER" id="PTHR11079:SF202">
    <property type="entry name" value="TRNA-SPECIFIC ADENOSINE DEAMINASE"/>
    <property type="match status" value="1"/>
</dbReference>
<dbReference type="EC" id="3.5.4.33" evidence="8"/>
<feature type="binding site" evidence="8">
    <location>
        <position position="97"/>
    </location>
    <ligand>
        <name>Zn(2+)</name>
        <dbReference type="ChEBI" id="CHEBI:29105"/>
        <note>catalytic</note>
    </ligand>
</feature>
<evidence type="ECO:0000256" key="7">
    <source>
        <dbReference type="ARBA" id="ARBA00048045"/>
    </source>
</evidence>
<dbReference type="InterPro" id="IPR016193">
    <property type="entry name" value="Cytidine_deaminase-like"/>
</dbReference>
<comment type="catalytic activity">
    <reaction evidence="7 8">
        <text>adenosine(34) in tRNA + H2O + H(+) = inosine(34) in tRNA + NH4(+)</text>
        <dbReference type="Rhea" id="RHEA:43168"/>
        <dbReference type="Rhea" id="RHEA-COMP:10373"/>
        <dbReference type="Rhea" id="RHEA-COMP:10374"/>
        <dbReference type="ChEBI" id="CHEBI:15377"/>
        <dbReference type="ChEBI" id="CHEBI:15378"/>
        <dbReference type="ChEBI" id="CHEBI:28938"/>
        <dbReference type="ChEBI" id="CHEBI:74411"/>
        <dbReference type="ChEBI" id="CHEBI:82852"/>
        <dbReference type="EC" id="3.5.4.33"/>
    </reaction>
</comment>
<accession>A0A6P1KG71</accession>
<sequence length="177" mass="19799">MGASEHDYYKSGFCDSDDAFMQAALDVAAEGGQQGEVPVGAVIVHQGIVIAKGYNQPILSHDATAHAEIVAIRQACQYFDNYRLPADCELFVTLEPCTMCLGAIIHARVSRLVFAATEPKAGMIVSQQDFSQVTFYNHFLTVKQGVMAEQSRALLQDFFRHRREQKKQMREQLRVNQ</sequence>
<dbReference type="GO" id="GO:0008270">
    <property type="term" value="F:zinc ion binding"/>
    <property type="evidence" value="ECO:0007669"/>
    <property type="project" value="UniProtKB-UniRule"/>
</dbReference>
<dbReference type="SUPFAM" id="SSF53927">
    <property type="entry name" value="Cytidine deaminase-like"/>
    <property type="match status" value="1"/>
</dbReference>
<comment type="cofactor">
    <cofactor evidence="8">
        <name>Zn(2+)</name>
        <dbReference type="ChEBI" id="CHEBI:29105"/>
    </cofactor>
    <text evidence="8">Binds 1 zinc ion per subunit.</text>
</comment>
<comment type="subunit">
    <text evidence="2 8">Homodimer.</text>
</comment>
<evidence type="ECO:0000259" key="9">
    <source>
        <dbReference type="PROSITE" id="PS51747"/>
    </source>
</evidence>
<evidence type="ECO:0000256" key="6">
    <source>
        <dbReference type="ARBA" id="ARBA00022833"/>
    </source>
</evidence>
<dbReference type="InterPro" id="IPR002125">
    <property type="entry name" value="CMP_dCMP_dom"/>
</dbReference>
<dbReference type="FunFam" id="3.40.140.10:FF:000005">
    <property type="entry name" value="tRNA-specific adenosine deaminase"/>
    <property type="match status" value="1"/>
</dbReference>
<dbReference type="PROSITE" id="PS51747">
    <property type="entry name" value="CYT_DCMP_DEAMINASES_2"/>
    <property type="match status" value="1"/>
</dbReference>
<dbReference type="GO" id="GO:0002100">
    <property type="term" value="P:tRNA wobble adenosine to inosine editing"/>
    <property type="evidence" value="ECO:0007669"/>
    <property type="project" value="UniProtKB-UniRule"/>
</dbReference>
<dbReference type="Gene3D" id="3.40.140.10">
    <property type="entry name" value="Cytidine Deaminase, domain 2"/>
    <property type="match status" value="1"/>
</dbReference>
<feature type="active site" description="Proton donor" evidence="8">
    <location>
        <position position="68"/>
    </location>
</feature>
<reference evidence="10" key="1">
    <citation type="journal article" date="2020" name="Microbiol. Resour. Announc.">
        <title>Complete Genome Sequence of Moraxella osloensis Strain YV1, Isolated from an Australian Wastewater Treatment Plant.</title>
        <authorList>
            <person name="Batinovic S."/>
            <person name="Rice D.T.F."/>
            <person name="Seviour R.J."/>
            <person name="Petrovski S."/>
        </authorList>
    </citation>
    <scope>NUCLEOTIDE SEQUENCE</scope>
    <source>
        <strain evidence="10">YV1</strain>
    </source>
</reference>
<evidence type="ECO:0000256" key="3">
    <source>
        <dbReference type="ARBA" id="ARBA00022694"/>
    </source>
</evidence>
<keyword evidence="5 8" id="KW-0378">Hydrolase</keyword>
<dbReference type="PROSITE" id="PS00903">
    <property type="entry name" value="CYT_DCMP_DEAMINASES_1"/>
    <property type="match status" value="1"/>
</dbReference>
<dbReference type="Pfam" id="PF00383">
    <property type="entry name" value="dCMP_cyt_deam_1"/>
    <property type="match status" value="1"/>
</dbReference>
<dbReference type="AlphaFoldDB" id="A0A6P1KG71"/>
<evidence type="ECO:0000256" key="2">
    <source>
        <dbReference type="ARBA" id="ARBA00011738"/>
    </source>
</evidence>
<gene>
    <name evidence="8" type="primary">tadA</name>
    <name evidence="10" type="ORF">GSF12_07015</name>
</gene>
<dbReference type="GO" id="GO:0052717">
    <property type="term" value="F:tRNA-specific adenosine-34 deaminase activity"/>
    <property type="evidence" value="ECO:0007669"/>
    <property type="project" value="UniProtKB-UniRule"/>
</dbReference>
<evidence type="ECO:0000313" key="10">
    <source>
        <dbReference type="EMBL" id="QHG09662.1"/>
    </source>
</evidence>
<evidence type="ECO:0000256" key="1">
    <source>
        <dbReference type="ARBA" id="ARBA00010669"/>
    </source>
</evidence>
<keyword evidence="4 8" id="KW-0479">Metal-binding</keyword>
<dbReference type="CDD" id="cd01285">
    <property type="entry name" value="nucleoside_deaminase"/>
    <property type="match status" value="1"/>
</dbReference>
<organism evidence="10">
    <name type="scientific">Faucicola osloensis</name>
    <name type="common">Moraxella osloensis</name>
    <dbReference type="NCBI Taxonomy" id="34062"/>
    <lineage>
        <taxon>Bacteria</taxon>
        <taxon>Pseudomonadati</taxon>
        <taxon>Pseudomonadota</taxon>
        <taxon>Gammaproteobacteria</taxon>
        <taxon>Moraxellales</taxon>
        <taxon>Moraxellaceae</taxon>
        <taxon>Faucicola</taxon>
    </lineage>
</organism>
<evidence type="ECO:0000256" key="8">
    <source>
        <dbReference type="HAMAP-Rule" id="MF_00972"/>
    </source>
</evidence>
<feature type="domain" description="CMP/dCMP-type deaminase" evidence="9">
    <location>
        <begin position="15"/>
        <end position="126"/>
    </location>
</feature>
<evidence type="ECO:0000256" key="5">
    <source>
        <dbReference type="ARBA" id="ARBA00022801"/>
    </source>
</evidence>
<feature type="binding site" evidence="8">
    <location>
        <position position="100"/>
    </location>
    <ligand>
        <name>Zn(2+)</name>
        <dbReference type="ChEBI" id="CHEBI:29105"/>
        <note>catalytic</note>
    </ligand>
</feature>
<dbReference type="HAMAP" id="MF_00972">
    <property type="entry name" value="tRNA_aden_deaminase"/>
    <property type="match status" value="1"/>
</dbReference>
<dbReference type="PANTHER" id="PTHR11079">
    <property type="entry name" value="CYTOSINE DEAMINASE FAMILY MEMBER"/>
    <property type="match status" value="1"/>
</dbReference>